<evidence type="ECO:0000256" key="1">
    <source>
        <dbReference type="SAM" id="Phobius"/>
    </source>
</evidence>
<protein>
    <submittedName>
        <fullName evidence="2">Uncharacterized protein</fullName>
    </submittedName>
</protein>
<keyword evidence="1" id="KW-1133">Transmembrane helix</keyword>
<reference evidence="2" key="2">
    <citation type="journal article" date="2015" name="Data Brief">
        <title>Shoot transcriptome of the giant reed, Arundo donax.</title>
        <authorList>
            <person name="Barrero R.A."/>
            <person name="Guerrero F.D."/>
            <person name="Moolhuijzen P."/>
            <person name="Goolsby J.A."/>
            <person name="Tidwell J."/>
            <person name="Bellgard S.E."/>
            <person name="Bellgard M.I."/>
        </authorList>
    </citation>
    <scope>NUCLEOTIDE SEQUENCE</scope>
    <source>
        <tissue evidence="2">Shoot tissue taken approximately 20 cm above the soil surface</tissue>
    </source>
</reference>
<evidence type="ECO:0000313" key="2">
    <source>
        <dbReference type="EMBL" id="JAD79080.1"/>
    </source>
</evidence>
<sequence>MLQKIYHQVNLELSIMNLILHQISQMNLARRKIVMILHSEMWMMSSLTSLLMILFCHLCDLAFVKIVNHLLVPRVLLLKAEILEVIPMNWIRRSHLLLAMET</sequence>
<organism evidence="2">
    <name type="scientific">Arundo donax</name>
    <name type="common">Giant reed</name>
    <name type="synonym">Donax arundinaceus</name>
    <dbReference type="NCBI Taxonomy" id="35708"/>
    <lineage>
        <taxon>Eukaryota</taxon>
        <taxon>Viridiplantae</taxon>
        <taxon>Streptophyta</taxon>
        <taxon>Embryophyta</taxon>
        <taxon>Tracheophyta</taxon>
        <taxon>Spermatophyta</taxon>
        <taxon>Magnoliopsida</taxon>
        <taxon>Liliopsida</taxon>
        <taxon>Poales</taxon>
        <taxon>Poaceae</taxon>
        <taxon>PACMAD clade</taxon>
        <taxon>Arundinoideae</taxon>
        <taxon>Arundineae</taxon>
        <taxon>Arundo</taxon>
    </lineage>
</organism>
<reference evidence="2" key="1">
    <citation type="submission" date="2014-09" db="EMBL/GenBank/DDBJ databases">
        <authorList>
            <person name="Magalhaes I.L.F."/>
            <person name="Oliveira U."/>
            <person name="Santos F.R."/>
            <person name="Vidigal T.H.D.A."/>
            <person name="Brescovit A.D."/>
            <person name="Santos A.J."/>
        </authorList>
    </citation>
    <scope>NUCLEOTIDE SEQUENCE</scope>
    <source>
        <tissue evidence="2">Shoot tissue taken approximately 20 cm above the soil surface</tissue>
    </source>
</reference>
<dbReference type="AlphaFoldDB" id="A0A0A9D0A1"/>
<dbReference type="EMBL" id="GBRH01218815">
    <property type="protein sequence ID" value="JAD79080.1"/>
    <property type="molecule type" value="Transcribed_RNA"/>
</dbReference>
<name>A0A0A9D0A1_ARUDO</name>
<keyword evidence="1" id="KW-0472">Membrane</keyword>
<feature type="transmembrane region" description="Helical" evidence="1">
    <location>
        <begin position="41"/>
        <end position="64"/>
    </location>
</feature>
<accession>A0A0A9D0A1</accession>
<keyword evidence="1" id="KW-0812">Transmembrane</keyword>
<proteinExistence type="predicted"/>